<dbReference type="RefSeq" id="XP_067082950.1">
    <property type="nucleotide sequence ID" value="XM_067226849.1"/>
</dbReference>
<evidence type="ECO:0000313" key="3">
    <source>
        <dbReference type="Proteomes" id="UP000195570"/>
    </source>
</evidence>
<accession>A0A1G4IIX0</accession>
<evidence type="ECO:0000313" key="2">
    <source>
        <dbReference type="EMBL" id="SCU72455.1"/>
    </source>
</evidence>
<reference evidence="2" key="1">
    <citation type="submission" date="2016-09" db="EMBL/GenBank/DDBJ databases">
        <authorList>
            <person name="Hebert L."/>
            <person name="Moumen B."/>
        </authorList>
    </citation>
    <scope>NUCLEOTIDE SEQUENCE [LARGE SCALE GENOMIC DNA]</scope>
    <source>
        <strain evidence="2">OVI</strain>
    </source>
</reference>
<dbReference type="PANTHER" id="PTHR40430">
    <property type="entry name" value="T. BRUCEI SPP.-SPECIFIC PROTEIN"/>
    <property type="match status" value="1"/>
</dbReference>
<proteinExistence type="predicted"/>
<feature type="region of interest" description="Disordered" evidence="1">
    <location>
        <begin position="1"/>
        <end position="118"/>
    </location>
</feature>
<sequence>MKERRSVSQSRTSRTGQLRNGGFRESRFRVALMSRCARPSSSGTSHMFAPSSLPSVGQPSYESGVSSMPNISFPTCNDGALSPGDSMYPPSLPQRAKNKRTGQKDKQKRQSTLGSVDSEEEKRSFLASAAAFRRHRRYNNPFTAYCLASDPYDRPREIERQRQFMSCYKRIACRFVAGGKNALDKPTRYMLGDCVARLYKAVAADWPEADPMVVSSAEDLIVVFMNLDAVRNPVTALRYMNALLKRCDVVRAFDLKKVPEGWDVVTEDGHLMYTFRPPWVGERRFLPDQVAVKKSRGR</sequence>
<gene>
    <name evidence="2" type="ORF">TEOVI_000403200</name>
</gene>
<dbReference type="AlphaFoldDB" id="A0A1G4IIX0"/>
<protein>
    <submittedName>
        <fullName evidence="2">Uncharacterized protein</fullName>
    </submittedName>
</protein>
<comment type="caution">
    <text evidence="2">The sequence shown here is derived from an EMBL/GenBank/DDBJ whole genome shotgun (WGS) entry which is preliminary data.</text>
</comment>
<dbReference type="PANTHER" id="PTHR40430:SF1">
    <property type="entry name" value="T. BRUCEI SPP.-SPECIFIC PROTEIN"/>
    <property type="match status" value="1"/>
</dbReference>
<feature type="compositionally biased region" description="Basic residues" evidence="1">
    <location>
        <begin position="96"/>
        <end position="109"/>
    </location>
</feature>
<dbReference type="EMBL" id="CZPT02001868">
    <property type="protein sequence ID" value="SCU72455.1"/>
    <property type="molecule type" value="Genomic_DNA"/>
</dbReference>
<name>A0A1G4IIX0_TRYEQ</name>
<dbReference type="Proteomes" id="UP000195570">
    <property type="component" value="Unassembled WGS sequence"/>
</dbReference>
<keyword evidence="3" id="KW-1185">Reference proteome</keyword>
<dbReference type="VEuPathDB" id="TriTrypDB:TEOVI_000403200"/>
<evidence type="ECO:0000256" key="1">
    <source>
        <dbReference type="SAM" id="MobiDB-lite"/>
    </source>
</evidence>
<organism evidence="2 3">
    <name type="scientific">Trypanosoma equiperdum</name>
    <dbReference type="NCBI Taxonomy" id="5694"/>
    <lineage>
        <taxon>Eukaryota</taxon>
        <taxon>Discoba</taxon>
        <taxon>Euglenozoa</taxon>
        <taxon>Kinetoplastea</taxon>
        <taxon>Metakinetoplastina</taxon>
        <taxon>Trypanosomatida</taxon>
        <taxon>Trypanosomatidae</taxon>
        <taxon>Trypanosoma</taxon>
    </lineage>
</organism>
<feature type="compositionally biased region" description="Polar residues" evidence="1">
    <location>
        <begin position="52"/>
        <end position="75"/>
    </location>
</feature>
<dbReference type="GeneID" id="92377972"/>